<gene>
    <name evidence="7" type="ORF">KP79_PYT04082</name>
</gene>
<dbReference type="PANTHER" id="PTHR10157">
    <property type="entry name" value="DOPAMINE BETA HYDROXYLASE RELATED"/>
    <property type="match status" value="1"/>
</dbReference>
<dbReference type="Pfam" id="PF24784">
    <property type="entry name" value="Temptin_C"/>
    <property type="match status" value="1"/>
</dbReference>
<dbReference type="Pfam" id="PF01082">
    <property type="entry name" value="Cu2_monooxygen"/>
    <property type="match status" value="1"/>
</dbReference>
<dbReference type="InterPro" id="IPR000945">
    <property type="entry name" value="DBH-like"/>
</dbReference>
<evidence type="ECO:0000256" key="1">
    <source>
        <dbReference type="ARBA" id="ARBA00023157"/>
    </source>
</evidence>
<keyword evidence="3" id="KW-0732">Signal</keyword>
<evidence type="ECO:0000313" key="7">
    <source>
        <dbReference type="EMBL" id="OWF52617.1"/>
    </source>
</evidence>
<comment type="caution">
    <text evidence="7">The sequence shown here is derived from an EMBL/GenBank/DDBJ whole genome shotgun (WGS) entry which is preliminary data.</text>
</comment>
<name>A0A210QV66_MIZYE</name>
<accession>A0A210QV66</accession>
<evidence type="ECO:0000313" key="8">
    <source>
        <dbReference type="Proteomes" id="UP000242188"/>
    </source>
</evidence>
<reference evidence="7 8" key="1">
    <citation type="journal article" date="2017" name="Nat. Ecol. Evol.">
        <title>Scallop genome provides insights into evolution of bilaterian karyotype and development.</title>
        <authorList>
            <person name="Wang S."/>
            <person name="Zhang J."/>
            <person name="Jiao W."/>
            <person name="Li J."/>
            <person name="Xun X."/>
            <person name="Sun Y."/>
            <person name="Guo X."/>
            <person name="Huan P."/>
            <person name="Dong B."/>
            <person name="Zhang L."/>
            <person name="Hu X."/>
            <person name="Sun X."/>
            <person name="Wang J."/>
            <person name="Zhao C."/>
            <person name="Wang Y."/>
            <person name="Wang D."/>
            <person name="Huang X."/>
            <person name="Wang R."/>
            <person name="Lv J."/>
            <person name="Li Y."/>
            <person name="Zhang Z."/>
            <person name="Liu B."/>
            <person name="Lu W."/>
            <person name="Hui Y."/>
            <person name="Liang J."/>
            <person name="Zhou Z."/>
            <person name="Hou R."/>
            <person name="Li X."/>
            <person name="Liu Y."/>
            <person name="Li H."/>
            <person name="Ning X."/>
            <person name="Lin Y."/>
            <person name="Zhao L."/>
            <person name="Xing Q."/>
            <person name="Dou J."/>
            <person name="Li Y."/>
            <person name="Mao J."/>
            <person name="Guo H."/>
            <person name="Dou H."/>
            <person name="Li T."/>
            <person name="Mu C."/>
            <person name="Jiang W."/>
            <person name="Fu Q."/>
            <person name="Fu X."/>
            <person name="Miao Y."/>
            <person name="Liu J."/>
            <person name="Yu Q."/>
            <person name="Li R."/>
            <person name="Liao H."/>
            <person name="Li X."/>
            <person name="Kong Y."/>
            <person name="Jiang Z."/>
            <person name="Chourrout D."/>
            <person name="Li R."/>
            <person name="Bao Z."/>
        </authorList>
    </citation>
    <scope>NUCLEOTIDE SEQUENCE [LARGE SCALE GENOMIC DNA]</scope>
    <source>
        <strain evidence="7 8">PY_sf001</strain>
    </source>
</reference>
<dbReference type="SUPFAM" id="SSF49742">
    <property type="entry name" value="PHM/PNGase F"/>
    <property type="match status" value="2"/>
</dbReference>
<dbReference type="AlphaFoldDB" id="A0A210QV66"/>
<dbReference type="Gene3D" id="2.60.120.230">
    <property type="match status" value="1"/>
</dbReference>
<organism evidence="7 8">
    <name type="scientific">Mizuhopecten yessoensis</name>
    <name type="common">Japanese scallop</name>
    <name type="synonym">Patinopecten yessoensis</name>
    <dbReference type="NCBI Taxonomy" id="6573"/>
    <lineage>
        <taxon>Eukaryota</taxon>
        <taxon>Metazoa</taxon>
        <taxon>Spiralia</taxon>
        <taxon>Lophotrochozoa</taxon>
        <taxon>Mollusca</taxon>
        <taxon>Bivalvia</taxon>
        <taxon>Autobranchia</taxon>
        <taxon>Pteriomorphia</taxon>
        <taxon>Pectinida</taxon>
        <taxon>Pectinoidea</taxon>
        <taxon>Pectinidae</taxon>
        <taxon>Mizuhopecten</taxon>
    </lineage>
</organism>
<feature type="domain" description="Temptin Cys/Cys disulfide" evidence="6">
    <location>
        <begin position="14"/>
        <end position="111"/>
    </location>
</feature>
<dbReference type="PANTHER" id="PTHR10157:SF23">
    <property type="entry name" value="MOXD1 HOMOLOG 1"/>
    <property type="match status" value="1"/>
</dbReference>
<dbReference type="InterPro" id="IPR057626">
    <property type="entry name" value="S-S_Temptin"/>
</dbReference>
<dbReference type="Pfam" id="PF03712">
    <property type="entry name" value="Cu2_monoox_C"/>
    <property type="match status" value="1"/>
</dbReference>
<dbReference type="STRING" id="6573.A0A210QV66"/>
<proteinExistence type="predicted"/>
<dbReference type="Gene3D" id="2.60.120.310">
    <property type="entry name" value="Copper type II, ascorbate-dependent monooxygenase, N-terminal domain"/>
    <property type="match status" value="1"/>
</dbReference>
<dbReference type="InterPro" id="IPR014784">
    <property type="entry name" value="Cu2_ascorb_mOase-like_C"/>
</dbReference>
<feature type="chain" id="PRO_5011967607" evidence="3">
    <location>
        <begin position="16"/>
        <end position="581"/>
    </location>
</feature>
<dbReference type="InterPro" id="IPR036939">
    <property type="entry name" value="Cu2_ascorb_mOase_N_sf"/>
</dbReference>
<protein>
    <submittedName>
        <fullName evidence="7">Temptin</fullName>
    </submittedName>
</protein>
<feature type="domain" description="Copper type II ascorbate-dependent monooxygenase C-terminal" evidence="5">
    <location>
        <begin position="290"/>
        <end position="432"/>
    </location>
</feature>
<evidence type="ECO:0000256" key="2">
    <source>
        <dbReference type="ARBA" id="ARBA00023180"/>
    </source>
</evidence>
<keyword evidence="8" id="KW-1185">Reference proteome</keyword>
<dbReference type="Proteomes" id="UP000242188">
    <property type="component" value="Unassembled WGS sequence"/>
</dbReference>
<keyword evidence="1" id="KW-1015">Disulfide bond</keyword>
<feature type="domain" description="Copper type II ascorbate-dependent monooxygenase N-terminal" evidence="4">
    <location>
        <begin position="147"/>
        <end position="268"/>
    </location>
</feature>
<dbReference type="InterPro" id="IPR008977">
    <property type="entry name" value="PHM/PNGase_F_dom_sf"/>
</dbReference>
<dbReference type="GO" id="GO:0004500">
    <property type="term" value="F:dopamine beta-monooxygenase activity"/>
    <property type="evidence" value="ECO:0007669"/>
    <property type="project" value="InterPro"/>
</dbReference>
<dbReference type="OrthoDB" id="129121at2759"/>
<dbReference type="GO" id="GO:0005507">
    <property type="term" value="F:copper ion binding"/>
    <property type="evidence" value="ECO:0007669"/>
    <property type="project" value="InterPro"/>
</dbReference>
<evidence type="ECO:0000259" key="5">
    <source>
        <dbReference type="Pfam" id="PF03712"/>
    </source>
</evidence>
<dbReference type="EMBL" id="NEDP02001728">
    <property type="protein sequence ID" value="OWF52617.1"/>
    <property type="molecule type" value="Genomic_DNA"/>
</dbReference>
<sequence length="581" mass="64492">MRGLIAVLCLSTVWGYRHFQDEIPNGGNVPHPCMANYIWKGVGHLNPLGGGDRNPFGLEFKNAGMTWTKALCEMDSDGDGITNGEELGDPDCVWTKGNTPTATTGISHPGVCTPYSDPLCQASNSWIDCNAGFQCDALSDVGTKSITVRFPEMAVPPTSTSSYCMLLDLPTDGDYHLVANTPYINNEEVTHQILLYACDEKAATPIMDFSVNTTQSCSSAIHQTCTVLIGKWSDGLNGECLHKDFGFRIGQNGFKKALMQIHRHNHKLRSDFTDSSGMTLYYTANRRLNDANIMTIGQQYLAIPPGEAAYQVEGSCSADCSSRKISSTVYITRAYNHMHYLGRKQRIEQYRNGVKLRVIADDNVFSSDSSVTHDFHDPIELRPGDELKTTCTFNSIGKTETTFQGNGNSDEACLSFLAFYPAENMKMPSCVQWKGIDMCKWTDYREEFSVIDGCNVRSFQNTTHPDFQDLYHNVMDTCRPFMSCLKECKEYTEKVLSKNACLIGDVGDMFRKLTKSSPDVEYTKFWGSIDSCKPRKSCLCETESETKNIPNQCLNSTGGAGSVRASTFAFILSLLVYLLTV</sequence>
<evidence type="ECO:0000259" key="6">
    <source>
        <dbReference type="Pfam" id="PF24784"/>
    </source>
</evidence>
<keyword evidence="2" id="KW-0325">Glycoprotein</keyword>
<dbReference type="InterPro" id="IPR024548">
    <property type="entry name" value="Cu2_monoox_C"/>
</dbReference>
<feature type="signal peptide" evidence="3">
    <location>
        <begin position="1"/>
        <end position="15"/>
    </location>
</feature>
<dbReference type="InterPro" id="IPR000323">
    <property type="entry name" value="Cu2_ascorb_mOase_N"/>
</dbReference>
<evidence type="ECO:0000256" key="3">
    <source>
        <dbReference type="SAM" id="SignalP"/>
    </source>
</evidence>
<evidence type="ECO:0000259" key="4">
    <source>
        <dbReference type="Pfam" id="PF01082"/>
    </source>
</evidence>